<comment type="caution">
    <text evidence="2">The sequence shown here is derived from an EMBL/GenBank/DDBJ whole genome shotgun (WGS) entry which is preliminary data.</text>
</comment>
<feature type="domain" description="DUF348" evidence="1">
    <location>
        <begin position="27"/>
        <end position="66"/>
    </location>
</feature>
<dbReference type="EMBL" id="CALBWS010000039">
    <property type="protein sequence ID" value="CAH2717126.1"/>
    <property type="molecule type" value="Genomic_DNA"/>
</dbReference>
<dbReference type="InterPro" id="IPR007137">
    <property type="entry name" value="DUF348"/>
</dbReference>
<protein>
    <recommendedName>
        <fullName evidence="1">DUF348 domain-containing protein</fullName>
    </recommendedName>
</protein>
<evidence type="ECO:0000259" key="1">
    <source>
        <dbReference type="Pfam" id="PF03990"/>
    </source>
</evidence>
<reference evidence="2" key="1">
    <citation type="submission" date="2022-04" db="EMBL/GenBank/DDBJ databases">
        <authorList>
            <person name="Criscuolo A."/>
        </authorList>
    </citation>
    <scope>NUCLEOTIDE SEQUENCE</scope>
    <source>
        <strain evidence="2">CIP111895</strain>
    </source>
</reference>
<organism evidence="2 3">
    <name type="scientific">Neobacillus rhizosphaerae</name>
    <dbReference type="NCBI Taxonomy" id="2880965"/>
    <lineage>
        <taxon>Bacteria</taxon>
        <taxon>Bacillati</taxon>
        <taxon>Bacillota</taxon>
        <taxon>Bacilli</taxon>
        <taxon>Bacillales</taxon>
        <taxon>Bacillaceae</taxon>
        <taxon>Neobacillus</taxon>
    </lineage>
</organism>
<dbReference type="Pfam" id="PF03990">
    <property type="entry name" value="DUF348"/>
    <property type="match status" value="3"/>
</dbReference>
<name>A0ABN8KXH6_9BACI</name>
<gene>
    <name evidence="2" type="ORF">BACCIP111895_04316</name>
</gene>
<sequence>MIIVFASFVVLLTILGVLFFEGSKNTVAITLNDEHMVVKTHADTIKEILDELDVSPRSQDYLSPKANTKVEDHLKVVWKQANKVHIVKDNEKKTIWTTAGTVAELLTEQKIVLKEQDQISARPQTAIKNKMNIDIKIAFPLTFVDGGKEQQVWATSATVADFLTQQGTKLNELDRVEP</sequence>
<evidence type="ECO:0000313" key="2">
    <source>
        <dbReference type="EMBL" id="CAH2717126.1"/>
    </source>
</evidence>
<evidence type="ECO:0000313" key="3">
    <source>
        <dbReference type="Proteomes" id="UP000838308"/>
    </source>
</evidence>
<feature type="domain" description="DUF348" evidence="1">
    <location>
        <begin position="142"/>
        <end position="178"/>
    </location>
</feature>
<keyword evidence="3" id="KW-1185">Reference proteome</keyword>
<accession>A0ABN8KXH6</accession>
<proteinExistence type="predicted"/>
<feature type="domain" description="DUF348" evidence="1">
    <location>
        <begin position="84"/>
        <end position="121"/>
    </location>
</feature>
<dbReference type="Proteomes" id="UP000838308">
    <property type="component" value="Unassembled WGS sequence"/>
</dbReference>